<dbReference type="AlphaFoldDB" id="A0A1X2GM68"/>
<dbReference type="SMART" id="SM00333">
    <property type="entry name" value="TUDOR"/>
    <property type="match status" value="1"/>
</dbReference>
<gene>
    <name evidence="3" type="ORF">DM01DRAFT_1334458</name>
</gene>
<dbReference type="STRING" id="101127.A0A1X2GM68"/>
<dbReference type="Gene3D" id="2.30.30.140">
    <property type="match status" value="1"/>
</dbReference>
<accession>A0A1X2GM68</accession>
<evidence type="ECO:0000313" key="3">
    <source>
        <dbReference type="EMBL" id="ORX56897.1"/>
    </source>
</evidence>
<comment type="caution">
    <text evidence="3">The sequence shown here is derived from an EMBL/GenBank/DDBJ whole genome shotgun (WGS) entry which is preliminary data.</text>
</comment>
<evidence type="ECO:0000259" key="2">
    <source>
        <dbReference type="PROSITE" id="PS50304"/>
    </source>
</evidence>
<keyword evidence="4" id="KW-1185">Reference proteome</keyword>
<proteinExistence type="predicted"/>
<dbReference type="CDD" id="cd21182">
    <property type="entry name" value="Tudor_SMN_SPF30-like"/>
    <property type="match status" value="1"/>
</dbReference>
<reference evidence="3 4" key="1">
    <citation type="submission" date="2016-07" db="EMBL/GenBank/DDBJ databases">
        <title>Pervasive Adenine N6-methylation of Active Genes in Fungi.</title>
        <authorList>
            <consortium name="DOE Joint Genome Institute"/>
            <person name="Mondo S.J."/>
            <person name="Dannebaum R.O."/>
            <person name="Kuo R.C."/>
            <person name="Labutti K."/>
            <person name="Haridas S."/>
            <person name="Kuo A."/>
            <person name="Salamov A."/>
            <person name="Ahrendt S.R."/>
            <person name="Lipzen A."/>
            <person name="Sullivan W."/>
            <person name="Andreopoulos W.B."/>
            <person name="Clum A."/>
            <person name="Lindquist E."/>
            <person name="Daum C."/>
            <person name="Ramamoorthy G.K."/>
            <person name="Gryganskyi A."/>
            <person name="Culley D."/>
            <person name="Magnuson J.K."/>
            <person name="James T.Y."/>
            <person name="O'Malley M.A."/>
            <person name="Stajich J.E."/>
            <person name="Spatafora J.W."/>
            <person name="Visel A."/>
            <person name="Grigoriev I.V."/>
        </authorList>
    </citation>
    <scope>NUCLEOTIDE SEQUENCE [LARGE SCALE GENOMIC DNA]</scope>
    <source>
        <strain evidence="3 4">NRRL 3301</strain>
    </source>
</reference>
<protein>
    <recommendedName>
        <fullName evidence="2">Tudor domain-containing protein</fullName>
    </recommendedName>
</protein>
<dbReference type="InterPro" id="IPR002999">
    <property type="entry name" value="Tudor"/>
</dbReference>
<name>A0A1X2GM68_9FUNG</name>
<feature type="region of interest" description="Disordered" evidence="1">
    <location>
        <begin position="150"/>
        <end position="174"/>
    </location>
</feature>
<organism evidence="3 4">
    <name type="scientific">Hesseltinella vesiculosa</name>
    <dbReference type="NCBI Taxonomy" id="101127"/>
    <lineage>
        <taxon>Eukaryota</taxon>
        <taxon>Fungi</taxon>
        <taxon>Fungi incertae sedis</taxon>
        <taxon>Mucoromycota</taxon>
        <taxon>Mucoromycotina</taxon>
        <taxon>Mucoromycetes</taxon>
        <taxon>Mucorales</taxon>
        <taxon>Cunninghamellaceae</taxon>
        <taxon>Hesseltinella</taxon>
    </lineage>
</organism>
<dbReference type="OrthoDB" id="79171at2759"/>
<dbReference type="SUPFAM" id="SSF63748">
    <property type="entry name" value="Tudor/PWWP/MBT"/>
    <property type="match status" value="1"/>
</dbReference>
<dbReference type="Proteomes" id="UP000242146">
    <property type="component" value="Unassembled WGS sequence"/>
</dbReference>
<sequence length="174" mass="19284">MRTALKTHQFHIGQEVRAKWSQDGQFYRATITAIGGADQIFSVQFRGYKDIEVVPVSDIQPLEKDLRKGIFEGIKGVDTNTSSVSIGANAEDKKKKDVKKVKKVNVAEVKKNSWLDFAKDKKGKRKKAINTKSIFRTPDSLDSKVGVVGSGRGMTGYHQQGKHSFQSGEPADDD</sequence>
<evidence type="ECO:0000313" key="4">
    <source>
        <dbReference type="Proteomes" id="UP000242146"/>
    </source>
</evidence>
<dbReference type="PROSITE" id="PS50304">
    <property type="entry name" value="TUDOR"/>
    <property type="match status" value="1"/>
</dbReference>
<dbReference type="EMBL" id="MCGT01000009">
    <property type="protein sequence ID" value="ORX56897.1"/>
    <property type="molecule type" value="Genomic_DNA"/>
</dbReference>
<evidence type="ECO:0000256" key="1">
    <source>
        <dbReference type="SAM" id="MobiDB-lite"/>
    </source>
</evidence>
<feature type="domain" description="Tudor" evidence="2">
    <location>
        <begin position="9"/>
        <end position="69"/>
    </location>
</feature>